<dbReference type="PANTHER" id="PTHR47331">
    <property type="entry name" value="PHD-TYPE DOMAIN-CONTAINING PROTEIN"/>
    <property type="match status" value="1"/>
</dbReference>
<protein>
    <submittedName>
        <fullName evidence="4">Reverse transcriptase domain-containing protein</fullName>
    </submittedName>
</protein>
<dbReference type="Proteomes" id="UP000095283">
    <property type="component" value="Unplaced"/>
</dbReference>
<dbReference type="WBParaSite" id="Hba_20040">
    <property type="protein sequence ID" value="Hba_20040"/>
    <property type="gene ID" value="Hba_20040"/>
</dbReference>
<evidence type="ECO:0000313" key="3">
    <source>
        <dbReference type="Proteomes" id="UP000095283"/>
    </source>
</evidence>
<organism evidence="3 4">
    <name type="scientific">Heterorhabditis bacteriophora</name>
    <name type="common">Entomopathogenic nematode worm</name>
    <dbReference type="NCBI Taxonomy" id="37862"/>
    <lineage>
        <taxon>Eukaryota</taxon>
        <taxon>Metazoa</taxon>
        <taxon>Ecdysozoa</taxon>
        <taxon>Nematoda</taxon>
        <taxon>Chromadorea</taxon>
        <taxon>Rhabditida</taxon>
        <taxon>Rhabditina</taxon>
        <taxon>Rhabditomorpha</taxon>
        <taxon>Strongyloidea</taxon>
        <taxon>Heterorhabditidae</taxon>
        <taxon>Heterorhabditis</taxon>
    </lineage>
</organism>
<dbReference type="SUPFAM" id="SSF56672">
    <property type="entry name" value="DNA/RNA polymerases"/>
    <property type="match status" value="1"/>
</dbReference>
<sequence>MTNNCCESTAAAIGGSCRSNKVNIVYPSTAKRVTALAFLDSESYAALTTEKLADAIEIDQTFERRITVTGFNGKVSSVSFNIVSILIRFRQHSIVVTVDVKTAFNQLAVNKPDRDFLWLLVPKNWTKLLTTANIRAIRFRRLNFGVIFSPFLLSAVLRIYLGDNQSPIDEEIFRLVYVDNILLKGQCTEKVQKKLNLAKQRFPTISMDLRVELSSDRILNARWKVKTEESTFLGVRWDPDTDHLLFFFPTLQYKAQQR</sequence>
<dbReference type="Gene3D" id="3.30.70.270">
    <property type="match status" value="1"/>
</dbReference>
<keyword evidence="1" id="KW-0812">Transmembrane</keyword>
<name>A0A1I7XRC5_HETBA</name>
<keyword evidence="3" id="KW-1185">Reference proteome</keyword>
<dbReference type="AlphaFoldDB" id="A0A1I7XRC5"/>
<dbReference type="InterPro" id="IPR000477">
    <property type="entry name" value="RT_dom"/>
</dbReference>
<reference evidence="4" key="1">
    <citation type="submission" date="2016-11" db="UniProtKB">
        <authorList>
            <consortium name="WormBaseParasite"/>
        </authorList>
    </citation>
    <scope>IDENTIFICATION</scope>
</reference>
<proteinExistence type="predicted"/>
<feature type="domain" description="Reverse transcriptase" evidence="2">
    <location>
        <begin position="84"/>
        <end position="212"/>
    </location>
</feature>
<dbReference type="InterPro" id="IPR043128">
    <property type="entry name" value="Rev_trsase/Diguanyl_cyclase"/>
</dbReference>
<keyword evidence="1" id="KW-1133">Transmembrane helix</keyword>
<evidence type="ECO:0000259" key="2">
    <source>
        <dbReference type="Pfam" id="PF00078"/>
    </source>
</evidence>
<dbReference type="Gene3D" id="3.10.10.10">
    <property type="entry name" value="HIV Type 1 Reverse Transcriptase, subunit A, domain 1"/>
    <property type="match status" value="1"/>
</dbReference>
<dbReference type="InterPro" id="IPR043502">
    <property type="entry name" value="DNA/RNA_pol_sf"/>
</dbReference>
<dbReference type="Pfam" id="PF00078">
    <property type="entry name" value="RVT_1"/>
    <property type="match status" value="1"/>
</dbReference>
<evidence type="ECO:0000256" key="1">
    <source>
        <dbReference type="SAM" id="Phobius"/>
    </source>
</evidence>
<keyword evidence="1" id="KW-0472">Membrane</keyword>
<evidence type="ECO:0000313" key="4">
    <source>
        <dbReference type="WBParaSite" id="Hba_20040"/>
    </source>
</evidence>
<feature type="transmembrane region" description="Helical" evidence="1">
    <location>
        <begin position="142"/>
        <end position="161"/>
    </location>
</feature>
<accession>A0A1I7XRC5</accession>